<dbReference type="AlphaFoldDB" id="A0A6G0MR91"/>
<protein>
    <submittedName>
        <fullName evidence="2">Uncharacterized protein</fullName>
    </submittedName>
</protein>
<comment type="caution">
    <text evidence="2">The sequence shown here is derived from an EMBL/GenBank/DDBJ whole genome shotgun (WGS) entry which is preliminary data.</text>
</comment>
<proteinExistence type="predicted"/>
<reference evidence="2 3" key="1">
    <citation type="submission" date="2018-09" db="EMBL/GenBank/DDBJ databases">
        <title>Genomic investigation of the strawberry pathogen Phytophthora fragariae indicates pathogenicity is determined by transcriptional variation in three key races.</title>
        <authorList>
            <person name="Adams T.M."/>
            <person name="Armitage A.D."/>
            <person name="Sobczyk M.K."/>
            <person name="Bates H.J."/>
            <person name="Dunwell J.M."/>
            <person name="Nellist C.F."/>
            <person name="Harrison R.J."/>
        </authorList>
    </citation>
    <scope>NUCLEOTIDE SEQUENCE [LARGE SCALE GENOMIC DNA]</scope>
    <source>
        <strain evidence="2 3">BC-23</strain>
    </source>
</reference>
<dbReference type="EMBL" id="QXGC01003112">
    <property type="protein sequence ID" value="KAE9178535.1"/>
    <property type="molecule type" value="Genomic_DNA"/>
</dbReference>
<evidence type="ECO:0000256" key="1">
    <source>
        <dbReference type="SAM" id="MobiDB-lite"/>
    </source>
</evidence>
<evidence type="ECO:0000313" key="2">
    <source>
        <dbReference type="EMBL" id="KAE9178535.1"/>
    </source>
</evidence>
<dbReference type="Proteomes" id="UP000476176">
    <property type="component" value="Unassembled WGS sequence"/>
</dbReference>
<evidence type="ECO:0000313" key="3">
    <source>
        <dbReference type="Proteomes" id="UP000476176"/>
    </source>
</evidence>
<name>A0A6G0MR91_9STRA</name>
<gene>
    <name evidence="2" type="ORF">PF004_g25453</name>
</gene>
<sequence length="68" mass="7414">MLELTPADFTDAMMSPGPPAQGERMRAVPAEHKLTEFPDWQRRASAARRASSARPAATATRGFIFAIV</sequence>
<organism evidence="2 3">
    <name type="scientific">Phytophthora fragariae</name>
    <dbReference type="NCBI Taxonomy" id="53985"/>
    <lineage>
        <taxon>Eukaryota</taxon>
        <taxon>Sar</taxon>
        <taxon>Stramenopiles</taxon>
        <taxon>Oomycota</taxon>
        <taxon>Peronosporomycetes</taxon>
        <taxon>Peronosporales</taxon>
        <taxon>Peronosporaceae</taxon>
        <taxon>Phytophthora</taxon>
    </lineage>
</organism>
<accession>A0A6G0MR91</accession>
<feature type="region of interest" description="Disordered" evidence="1">
    <location>
        <begin position="1"/>
        <end position="23"/>
    </location>
</feature>